<keyword evidence="6" id="KW-1185">Reference proteome</keyword>
<dbReference type="Proteomes" id="UP000036932">
    <property type="component" value="Unassembled WGS sequence"/>
</dbReference>
<keyword evidence="1" id="KW-0028">Amino-acid biosynthesis</keyword>
<proteinExistence type="predicted"/>
<dbReference type="AlphaFoldDB" id="A0A0M1N1E0"/>
<dbReference type="Pfam" id="PF26558">
    <property type="entry name" value="DHQS_2nd"/>
    <property type="match status" value="1"/>
</dbReference>
<dbReference type="InterPro" id="IPR030960">
    <property type="entry name" value="DHQS/DOIS_N"/>
</dbReference>
<dbReference type="OrthoDB" id="2043123at2"/>
<feature type="domain" description="3-dehydroquinate synthase N-terminal" evidence="3">
    <location>
        <begin position="4"/>
        <end position="184"/>
    </location>
</feature>
<dbReference type="PATRIC" id="fig|1705565.3.peg.1237"/>
<evidence type="ECO:0008006" key="7">
    <source>
        <dbReference type="Google" id="ProtNLM"/>
    </source>
</evidence>
<evidence type="ECO:0000313" key="5">
    <source>
        <dbReference type="EMBL" id="KOR75972.1"/>
    </source>
</evidence>
<dbReference type="GO" id="GO:0008652">
    <property type="term" value="P:amino acid biosynthetic process"/>
    <property type="evidence" value="ECO:0007669"/>
    <property type="project" value="UniProtKB-KW"/>
</dbReference>
<dbReference type="GO" id="GO:0009073">
    <property type="term" value="P:aromatic amino acid family biosynthetic process"/>
    <property type="evidence" value="ECO:0007669"/>
    <property type="project" value="UniProtKB-KW"/>
</dbReference>
<evidence type="ECO:0000259" key="4">
    <source>
        <dbReference type="Pfam" id="PF26558"/>
    </source>
</evidence>
<dbReference type="GO" id="GO:0016491">
    <property type="term" value="F:oxidoreductase activity"/>
    <property type="evidence" value="ECO:0007669"/>
    <property type="project" value="InterPro"/>
</dbReference>
<accession>A0A0M1N1E0</accession>
<evidence type="ECO:0000256" key="2">
    <source>
        <dbReference type="ARBA" id="ARBA00023141"/>
    </source>
</evidence>
<dbReference type="PANTHER" id="PTHR33563">
    <property type="match status" value="1"/>
</dbReference>
<dbReference type="InterPro" id="IPR056179">
    <property type="entry name" value="DHQS_C"/>
</dbReference>
<evidence type="ECO:0000256" key="1">
    <source>
        <dbReference type="ARBA" id="ARBA00022605"/>
    </source>
</evidence>
<dbReference type="RefSeq" id="WP_054405138.1">
    <property type="nucleotide sequence ID" value="NZ_LIUT01000008.1"/>
</dbReference>
<gene>
    <name evidence="5" type="ORF">AM231_25260</name>
</gene>
<dbReference type="EMBL" id="LIUT01000008">
    <property type="protein sequence ID" value="KOR75972.1"/>
    <property type="molecule type" value="Genomic_DNA"/>
</dbReference>
<organism evidence="5 6">
    <name type="scientific">Paenibacillus solani</name>
    <dbReference type="NCBI Taxonomy" id="1705565"/>
    <lineage>
        <taxon>Bacteria</taxon>
        <taxon>Bacillati</taxon>
        <taxon>Bacillota</taxon>
        <taxon>Bacilli</taxon>
        <taxon>Bacillales</taxon>
        <taxon>Paenibacillaceae</taxon>
        <taxon>Paenibacillus</taxon>
    </lineage>
</organism>
<reference evidence="6" key="1">
    <citation type="submission" date="2015-08" db="EMBL/GenBank/DDBJ databases">
        <title>Genome sequencing project for genomic taxonomy and phylogenomics of Bacillus-like bacteria.</title>
        <authorList>
            <person name="Liu B."/>
            <person name="Wang J."/>
            <person name="Zhu Y."/>
            <person name="Liu G."/>
            <person name="Chen Q."/>
            <person name="Chen Z."/>
            <person name="Lan J."/>
            <person name="Che J."/>
            <person name="Ge C."/>
            <person name="Shi H."/>
            <person name="Pan Z."/>
            <person name="Liu X."/>
        </authorList>
    </citation>
    <scope>NUCLEOTIDE SEQUENCE [LARGE SCALE GENOMIC DNA]</scope>
    <source>
        <strain evidence="6">FJAT-22460</strain>
    </source>
</reference>
<evidence type="ECO:0000313" key="6">
    <source>
        <dbReference type="Proteomes" id="UP000036932"/>
    </source>
</evidence>
<evidence type="ECO:0000259" key="3">
    <source>
        <dbReference type="Pfam" id="PF01959"/>
    </source>
</evidence>
<dbReference type="InterPro" id="IPR002812">
    <property type="entry name" value="DHQS"/>
</dbReference>
<feature type="domain" description="3-dehydroquinate synthase C-terminal" evidence="4">
    <location>
        <begin position="198"/>
        <end position="371"/>
    </location>
</feature>
<dbReference type="GO" id="GO:0003856">
    <property type="term" value="F:3-dehydroquinate synthase activity"/>
    <property type="evidence" value="ECO:0007669"/>
    <property type="project" value="InterPro"/>
</dbReference>
<dbReference type="Pfam" id="PF01959">
    <property type="entry name" value="DHQS"/>
    <property type="match status" value="1"/>
</dbReference>
<sequence>MNNKKVWFDARTVAGDHYGDFIALVNQQSCFHAVLLYPHQVEKYPISDRLTTAVMIEDIEEAKQVDEQAKDTYIWISENLSVLDALKKMGLKTGWYVKIYDQDTMNKACDLGKDNPHLILEFKDDTNIPLELVLAKLQPEDVEILKQVSSAESGRISSDVMESGSDGVLLASESIGEIMSMNEIVSKSRMEKLEIVKATVTKVVHIGAGERACIDTTSLLTEKESMIIGSTSSGGLLVCSETHYLPYMNTRPFRVNAGAVHSYVWCPGGMTEYITDMRVGTQVLAVDYDGNARTVNVGRMKIEVRPLLLIEAEYEGQTINTIVQDDWHIRIFDGDRQPKSATTFQEGDSILAYVCEPGRHVGVKITETITEC</sequence>
<protein>
    <recommendedName>
        <fullName evidence="7">3-dehydroquinate synthase</fullName>
    </recommendedName>
</protein>
<keyword evidence="2" id="KW-0057">Aromatic amino acid biosynthesis</keyword>
<name>A0A0M1N1E0_9BACL</name>
<comment type="caution">
    <text evidence="5">The sequence shown here is derived from an EMBL/GenBank/DDBJ whole genome shotgun (WGS) entry which is preliminary data.</text>
</comment>
<dbReference type="PANTHER" id="PTHR33563:SF1">
    <property type="entry name" value="3-DEHYDROQUINATE SYNTHASE"/>
    <property type="match status" value="1"/>
</dbReference>